<name>A0AAE1DRF8_9GAST</name>
<evidence type="ECO:0000256" key="1">
    <source>
        <dbReference type="SAM" id="MobiDB-lite"/>
    </source>
</evidence>
<dbReference type="EMBL" id="JAWDGP010002890">
    <property type="protein sequence ID" value="KAK3778948.1"/>
    <property type="molecule type" value="Genomic_DNA"/>
</dbReference>
<gene>
    <name evidence="2" type="ORF">RRG08_034211</name>
</gene>
<evidence type="ECO:0000313" key="2">
    <source>
        <dbReference type="EMBL" id="KAK3778948.1"/>
    </source>
</evidence>
<reference evidence="2" key="1">
    <citation type="journal article" date="2023" name="G3 (Bethesda)">
        <title>A reference genome for the long-term kleptoplast-retaining sea slug Elysia crispata morphotype clarki.</title>
        <authorList>
            <person name="Eastman K.E."/>
            <person name="Pendleton A.L."/>
            <person name="Shaikh M.A."/>
            <person name="Suttiyut T."/>
            <person name="Ogas R."/>
            <person name="Tomko P."/>
            <person name="Gavelis G."/>
            <person name="Widhalm J.R."/>
            <person name="Wisecaver J.H."/>
        </authorList>
    </citation>
    <scope>NUCLEOTIDE SEQUENCE</scope>
    <source>
        <strain evidence="2">ECLA1</strain>
    </source>
</reference>
<protein>
    <submittedName>
        <fullName evidence="2">Uncharacterized protein</fullName>
    </submittedName>
</protein>
<comment type="caution">
    <text evidence="2">The sequence shown here is derived from an EMBL/GenBank/DDBJ whole genome shotgun (WGS) entry which is preliminary data.</text>
</comment>
<dbReference type="Proteomes" id="UP001283361">
    <property type="component" value="Unassembled WGS sequence"/>
</dbReference>
<feature type="region of interest" description="Disordered" evidence="1">
    <location>
        <begin position="1"/>
        <end position="21"/>
    </location>
</feature>
<organism evidence="2 3">
    <name type="scientific">Elysia crispata</name>
    <name type="common">lettuce slug</name>
    <dbReference type="NCBI Taxonomy" id="231223"/>
    <lineage>
        <taxon>Eukaryota</taxon>
        <taxon>Metazoa</taxon>
        <taxon>Spiralia</taxon>
        <taxon>Lophotrochozoa</taxon>
        <taxon>Mollusca</taxon>
        <taxon>Gastropoda</taxon>
        <taxon>Heterobranchia</taxon>
        <taxon>Euthyneura</taxon>
        <taxon>Panpulmonata</taxon>
        <taxon>Sacoglossa</taxon>
        <taxon>Placobranchoidea</taxon>
        <taxon>Plakobranchidae</taxon>
        <taxon>Elysia</taxon>
    </lineage>
</organism>
<evidence type="ECO:0000313" key="3">
    <source>
        <dbReference type="Proteomes" id="UP001283361"/>
    </source>
</evidence>
<sequence length="85" mass="9407">MKQLSDKTPRHDLEDFKNMDRTDPNHCGSAWLDQLAATLRSASSETIWRLSVLSRTSALCACQLGIKSPLSRGHCCEFGVLAEIS</sequence>
<accession>A0AAE1DRF8</accession>
<proteinExistence type="predicted"/>
<dbReference type="AlphaFoldDB" id="A0AAE1DRF8"/>
<keyword evidence="3" id="KW-1185">Reference proteome</keyword>